<dbReference type="Proteomes" id="UP001146120">
    <property type="component" value="Unassembled WGS sequence"/>
</dbReference>
<gene>
    <name evidence="1" type="ORF">N0F65_009939</name>
</gene>
<name>A0AAV2YJ69_9STRA</name>
<protein>
    <submittedName>
        <fullName evidence="1">Uncharacterized protein</fullName>
    </submittedName>
</protein>
<dbReference type="AlphaFoldDB" id="A0AAV2YJ69"/>
<evidence type="ECO:0000313" key="1">
    <source>
        <dbReference type="EMBL" id="DAZ93591.1"/>
    </source>
</evidence>
<sequence>MLCTMWIPILAAPLYELKHDQFELGTDHPCFDHAKNAFKVLLQKLAAVPEHEGHHHPIRFVSRILMDSDYKLPRLGKGGFGRYSSCSTCVTGKIARDFHQILNVEVVIPVQVHLGRALQLGVLLSPYVLEFLMYNSQDEGFSTLFAQCLDSVPITSACTSDLVSADLVSVQLTRERRIINAQDSEKWISDLKRYLDEFLLEHCNRLRNHAFFLVLDQAGCLFKVVPVKLCNEPLSLLVVVTKVLPGLTTVFVVVCSASEWLRTFKTCSNGKGRPWIRGLSPGNILPLYPFHVVSMDFVINLPSTTRGNTNLLLFQDMFML</sequence>
<reference evidence="1" key="2">
    <citation type="journal article" date="2023" name="Microbiol Resour">
        <title>Decontamination and Annotation of the Draft Genome Sequence of the Oomycete Lagenidium giganteum ARSEF 373.</title>
        <authorList>
            <person name="Morgan W.R."/>
            <person name="Tartar A."/>
        </authorList>
    </citation>
    <scope>NUCLEOTIDE SEQUENCE</scope>
    <source>
        <strain evidence="1">ARSEF 373</strain>
    </source>
</reference>
<keyword evidence="2" id="KW-1185">Reference proteome</keyword>
<reference evidence="1" key="1">
    <citation type="submission" date="2022-11" db="EMBL/GenBank/DDBJ databases">
        <authorList>
            <person name="Morgan W.R."/>
            <person name="Tartar A."/>
        </authorList>
    </citation>
    <scope>NUCLEOTIDE SEQUENCE</scope>
    <source>
        <strain evidence="1">ARSEF 373</strain>
    </source>
</reference>
<accession>A0AAV2YJ69</accession>
<dbReference type="EMBL" id="DAKRPA010000306">
    <property type="protein sequence ID" value="DAZ93591.1"/>
    <property type="molecule type" value="Genomic_DNA"/>
</dbReference>
<evidence type="ECO:0000313" key="2">
    <source>
        <dbReference type="Proteomes" id="UP001146120"/>
    </source>
</evidence>
<organism evidence="1 2">
    <name type="scientific">Lagenidium giganteum</name>
    <dbReference type="NCBI Taxonomy" id="4803"/>
    <lineage>
        <taxon>Eukaryota</taxon>
        <taxon>Sar</taxon>
        <taxon>Stramenopiles</taxon>
        <taxon>Oomycota</taxon>
        <taxon>Peronosporomycetes</taxon>
        <taxon>Pythiales</taxon>
        <taxon>Pythiaceae</taxon>
    </lineage>
</organism>
<proteinExistence type="predicted"/>
<comment type="caution">
    <text evidence="1">The sequence shown here is derived from an EMBL/GenBank/DDBJ whole genome shotgun (WGS) entry which is preliminary data.</text>
</comment>